<dbReference type="PANTHER" id="PTHR44303">
    <property type="entry name" value="DNAJ HOMOLOG SUBFAMILY C MEMBER 16"/>
    <property type="match status" value="1"/>
</dbReference>
<dbReference type="InterPro" id="IPR036869">
    <property type="entry name" value="J_dom_sf"/>
</dbReference>
<keyword evidence="2" id="KW-0812">Transmembrane</keyword>
<keyword evidence="2" id="KW-0472">Membrane</keyword>
<reference evidence="4 5" key="2">
    <citation type="submission" date="2020-07" db="EMBL/GenBank/DDBJ databases">
        <title>Genome assembly of wild tea tree DASZ reveals pedigree and selection history of tea varieties.</title>
        <authorList>
            <person name="Zhang W."/>
        </authorList>
    </citation>
    <scope>NUCLEOTIDE SEQUENCE [LARGE SCALE GENOMIC DNA]</scope>
    <source>
        <strain evidence="5">cv. G240</strain>
        <tissue evidence="4">Leaf</tissue>
    </source>
</reference>
<evidence type="ECO:0000313" key="4">
    <source>
        <dbReference type="EMBL" id="KAF5942951.1"/>
    </source>
</evidence>
<dbReference type="Proteomes" id="UP000593564">
    <property type="component" value="Unassembled WGS sequence"/>
</dbReference>
<reference evidence="5" key="1">
    <citation type="journal article" date="2020" name="Nat. Commun.">
        <title>Genome assembly of wild tea tree DASZ reveals pedigree and selection history of tea varieties.</title>
        <authorList>
            <person name="Zhang W."/>
            <person name="Zhang Y."/>
            <person name="Qiu H."/>
            <person name="Guo Y."/>
            <person name="Wan H."/>
            <person name="Zhang X."/>
            <person name="Scossa F."/>
            <person name="Alseekh S."/>
            <person name="Zhang Q."/>
            <person name="Wang P."/>
            <person name="Xu L."/>
            <person name="Schmidt M.H."/>
            <person name="Jia X."/>
            <person name="Li D."/>
            <person name="Zhu A."/>
            <person name="Guo F."/>
            <person name="Chen W."/>
            <person name="Ni D."/>
            <person name="Usadel B."/>
            <person name="Fernie A.R."/>
            <person name="Wen W."/>
        </authorList>
    </citation>
    <scope>NUCLEOTIDE SEQUENCE [LARGE SCALE GENOMIC DNA]</scope>
    <source>
        <strain evidence="5">cv. G240</strain>
    </source>
</reference>
<dbReference type="PANTHER" id="PTHR44303:SF2">
    <property type="entry name" value="DNAJ HOMOLOG SUBFAMILY C MEMBER 16"/>
    <property type="match status" value="1"/>
</dbReference>
<dbReference type="Gene3D" id="1.10.287.110">
    <property type="entry name" value="DnaJ domain"/>
    <property type="match status" value="1"/>
</dbReference>
<dbReference type="SUPFAM" id="SSF46565">
    <property type="entry name" value="Chaperone J-domain"/>
    <property type="match status" value="1"/>
</dbReference>
<evidence type="ECO:0000259" key="3">
    <source>
        <dbReference type="PROSITE" id="PS50076"/>
    </source>
</evidence>
<feature type="compositionally biased region" description="Polar residues" evidence="1">
    <location>
        <begin position="662"/>
        <end position="676"/>
    </location>
</feature>
<feature type="region of interest" description="Disordered" evidence="1">
    <location>
        <begin position="662"/>
        <end position="722"/>
    </location>
</feature>
<feature type="compositionally biased region" description="Basic and acidic residues" evidence="1">
    <location>
        <begin position="677"/>
        <end position="686"/>
    </location>
</feature>
<dbReference type="PROSITE" id="PS50076">
    <property type="entry name" value="DNAJ_2"/>
    <property type="match status" value="1"/>
</dbReference>
<accession>A0A7J7GSQ4</accession>
<feature type="domain" description="J" evidence="3">
    <location>
        <begin position="38"/>
        <end position="100"/>
    </location>
</feature>
<evidence type="ECO:0000313" key="5">
    <source>
        <dbReference type="Proteomes" id="UP000593564"/>
    </source>
</evidence>
<name>A0A7J7GSQ4_CAMSI</name>
<evidence type="ECO:0000256" key="2">
    <source>
        <dbReference type="SAM" id="Phobius"/>
    </source>
</evidence>
<evidence type="ECO:0000256" key="1">
    <source>
        <dbReference type="SAM" id="MobiDB-lite"/>
    </source>
</evidence>
<sequence>MAKSSPVSALKAYWFPLILFASSMFCQLLILPRSYPPSHYDVLGIKRYSSMEQVTEAYEKFSSKWNSGTEVPPITEFIKIRYAFELLTNPLWKRSYDIFGIDEHIHVLDSIKERHAGTIFSEIDLPLLESASFDPGDHDFEVITSGNFLSKFENSKALLIQVFSFGSDRSAQFYNNWKKIASLLDGMANTGMVELGEVQLATYLAEKTFTGQPSFQNGLPSLIAFPSGCNTANCLIRYEGELSVDAVTNWFATAILSFPRILYYSKDSLLQSFVGKSIHKVKVIFFSETGERAAPFVRQAALSYWPYAAFAFVPWREEESSFWWNVFGVESAPAIVFLKEHGVKPVVYHGPANNSWFIDIMEQNKHQELPQLRSVTSMELGCDARGYSRAGNETAIWYCVILAGRSSPELNKMRATVRRIQEALSTVDKDQPSSLAAVALKEKRLTFTWLDGEAQQRYCFFHTQTENSYETCGPRRDITDVPQLIIVRYKRNATEDSIKNEEKKPKNMLEAFLNDDVDPASQLVARYNGSEESSEIIKWISQIIEDGDSRELPFFCWKVPAMEHRYSENITILISGTYRVLVRVLLGLHAYGRAKTPALVPEDADPIWSVGAKNILSKGTGMKQRIGSIMNGIHNRLGDPRIGPVLLLGALMSFGSIWLRRSQSTHPSQSNNQTQPSKKDDEDRPNQRRKKRAVSNQDRPPSITDTEPNDAYQMPLSDSDSE</sequence>
<feature type="compositionally biased region" description="Polar residues" evidence="1">
    <location>
        <begin position="694"/>
        <end position="706"/>
    </location>
</feature>
<feature type="transmembrane region" description="Helical" evidence="2">
    <location>
        <begin position="12"/>
        <end position="31"/>
    </location>
</feature>
<dbReference type="AlphaFoldDB" id="A0A7J7GSQ4"/>
<keyword evidence="2" id="KW-1133">Transmembrane helix</keyword>
<dbReference type="InterPro" id="IPR001623">
    <property type="entry name" value="DnaJ_domain"/>
</dbReference>
<gene>
    <name evidence="4" type="ORF">HYC85_020593</name>
</gene>
<comment type="caution">
    <text evidence="4">The sequence shown here is derived from an EMBL/GenBank/DDBJ whole genome shotgun (WGS) entry which is preliminary data.</text>
</comment>
<keyword evidence="5" id="KW-1185">Reference proteome</keyword>
<organism evidence="4 5">
    <name type="scientific">Camellia sinensis</name>
    <name type="common">Tea plant</name>
    <name type="synonym">Thea sinensis</name>
    <dbReference type="NCBI Taxonomy" id="4442"/>
    <lineage>
        <taxon>Eukaryota</taxon>
        <taxon>Viridiplantae</taxon>
        <taxon>Streptophyta</taxon>
        <taxon>Embryophyta</taxon>
        <taxon>Tracheophyta</taxon>
        <taxon>Spermatophyta</taxon>
        <taxon>Magnoliopsida</taxon>
        <taxon>eudicotyledons</taxon>
        <taxon>Gunneridae</taxon>
        <taxon>Pentapetalae</taxon>
        <taxon>asterids</taxon>
        <taxon>Ericales</taxon>
        <taxon>Theaceae</taxon>
        <taxon>Camellia</taxon>
    </lineage>
</organism>
<dbReference type="InterPro" id="IPR052448">
    <property type="entry name" value="DnaJ_C16_autophagy_reg"/>
</dbReference>
<dbReference type="CDD" id="cd06257">
    <property type="entry name" value="DnaJ"/>
    <property type="match status" value="1"/>
</dbReference>
<proteinExistence type="predicted"/>
<protein>
    <recommendedName>
        <fullName evidence="3">J domain-containing protein</fullName>
    </recommendedName>
</protein>
<dbReference type="EMBL" id="JACBKZ010000009">
    <property type="protein sequence ID" value="KAF5942951.1"/>
    <property type="molecule type" value="Genomic_DNA"/>
</dbReference>